<organism evidence="1 2">
    <name type="scientific">Lactobacillus phage Lb338-1</name>
    <dbReference type="NCBI Taxonomy" id="2892342"/>
    <lineage>
        <taxon>Viruses</taxon>
        <taxon>Duplodnaviria</taxon>
        <taxon>Heunggongvirae</taxon>
        <taxon>Uroviricota</taxon>
        <taxon>Caudoviricetes</taxon>
        <taxon>Herelleviridae</taxon>
        <taxon>Mooreparkvirus</taxon>
        <taxon>Mooreparkvirus Lb3381</taxon>
    </lineage>
</organism>
<name>C1KFC1_9CAUD</name>
<sequence length="34" mass="3756">MPTYLGRSMLQGRATGTSYKADPCYKAKLLGYIT</sequence>
<dbReference type="EMBL" id="FJ822135">
    <property type="protein sequence ID" value="ACO36932.1"/>
    <property type="molecule type" value="Genomic_DNA"/>
</dbReference>
<dbReference type="RefSeq" id="YP_002790690.1">
    <property type="nucleotide sequence ID" value="NC_012530.1"/>
</dbReference>
<accession>C1KFC1</accession>
<gene>
    <name evidence="1" type="ORF">lb338_phage_11</name>
</gene>
<proteinExistence type="predicted"/>
<dbReference type="GeneID" id="7750866"/>
<evidence type="ECO:0000313" key="2">
    <source>
        <dbReference type="Proteomes" id="UP000001878"/>
    </source>
</evidence>
<dbReference type="KEGG" id="vg:7750866"/>
<protein>
    <submittedName>
        <fullName evidence="1">Uncharacterized protein</fullName>
    </submittedName>
</protein>
<reference evidence="1 2" key="1">
    <citation type="journal article" date="2009" name="Gene">
        <title>Genome of a virulent bacteriophage Lb338-1 that lyses the probiotic Lactobacillus paracasei cheese strain.</title>
        <authorList>
            <person name="Alemayehu D."/>
            <person name="Ross R.P."/>
            <person name="O'Sullivan O."/>
            <person name="Coffey A."/>
            <person name="Stanton C."/>
            <person name="Fitzgerald G.F."/>
            <person name="McAuliffe O."/>
        </authorList>
    </citation>
    <scope>NUCLEOTIDE SEQUENCE [LARGE SCALE GENOMIC DNA]</scope>
    <source>
        <strain evidence="1">Lb338-1</strain>
    </source>
</reference>
<dbReference type="Proteomes" id="UP000001878">
    <property type="component" value="Segment"/>
</dbReference>
<evidence type="ECO:0000313" key="1">
    <source>
        <dbReference type="EMBL" id="ACO36932.1"/>
    </source>
</evidence>
<keyword evidence="2" id="KW-1185">Reference proteome</keyword>